<dbReference type="GO" id="GO:0035438">
    <property type="term" value="F:cyclic-di-GMP binding"/>
    <property type="evidence" value="ECO:0007669"/>
    <property type="project" value="InterPro"/>
</dbReference>
<protein>
    <submittedName>
        <fullName evidence="2">PilZ domain-containing protein</fullName>
    </submittedName>
</protein>
<evidence type="ECO:0000313" key="3">
    <source>
        <dbReference type="Proteomes" id="UP000199058"/>
    </source>
</evidence>
<evidence type="ECO:0000259" key="1">
    <source>
        <dbReference type="Pfam" id="PF07238"/>
    </source>
</evidence>
<dbReference type="AlphaFoldDB" id="A0A1I1HTM6"/>
<dbReference type="Gene3D" id="1.10.3210.10">
    <property type="entry name" value="Hypothetical protein af1432"/>
    <property type="match status" value="1"/>
</dbReference>
<dbReference type="SUPFAM" id="SSF141371">
    <property type="entry name" value="PilZ domain-like"/>
    <property type="match status" value="1"/>
</dbReference>
<dbReference type="RefSeq" id="WP_091962878.1">
    <property type="nucleotide sequence ID" value="NZ_FOLH01000004.1"/>
</dbReference>
<dbReference type="Proteomes" id="UP000199058">
    <property type="component" value="Unassembled WGS sequence"/>
</dbReference>
<dbReference type="Pfam" id="PF13487">
    <property type="entry name" value="HD_5"/>
    <property type="match status" value="1"/>
</dbReference>
<organism evidence="2 3">
    <name type="scientific">Marinospirillum celere</name>
    <dbReference type="NCBI Taxonomy" id="1122252"/>
    <lineage>
        <taxon>Bacteria</taxon>
        <taxon>Pseudomonadati</taxon>
        <taxon>Pseudomonadota</taxon>
        <taxon>Gammaproteobacteria</taxon>
        <taxon>Oceanospirillales</taxon>
        <taxon>Oceanospirillaceae</taxon>
        <taxon>Marinospirillum</taxon>
    </lineage>
</organism>
<proteinExistence type="predicted"/>
<evidence type="ECO:0000313" key="2">
    <source>
        <dbReference type="EMBL" id="SFC27155.1"/>
    </source>
</evidence>
<feature type="domain" description="PilZ" evidence="1">
    <location>
        <begin position="126"/>
        <end position="234"/>
    </location>
</feature>
<reference evidence="2 3" key="1">
    <citation type="submission" date="2016-10" db="EMBL/GenBank/DDBJ databases">
        <authorList>
            <person name="de Groot N.N."/>
        </authorList>
    </citation>
    <scope>NUCLEOTIDE SEQUENCE [LARGE SCALE GENOMIC DNA]</scope>
    <source>
        <strain evidence="2 3">DSM 18438</strain>
    </source>
</reference>
<accession>A0A1I1HTM6</accession>
<gene>
    <name evidence="2" type="ORF">SAMN05660443_2012</name>
</gene>
<dbReference type="STRING" id="1122252.SAMN05660443_2012"/>
<dbReference type="Gene3D" id="2.40.10.220">
    <property type="entry name" value="predicted glycosyltransferase like domains"/>
    <property type="match status" value="1"/>
</dbReference>
<dbReference type="EMBL" id="FOLH01000004">
    <property type="protein sequence ID" value="SFC27155.1"/>
    <property type="molecule type" value="Genomic_DNA"/>
</dbReference>
<keyword evidence="3" id="KW-1185">Reference proteome</keyword>
<dbReference type="Pfam" id="PF07238">
    <property type="entry name" value="PilZ"/>
    <property type="match status" value="1"/>
</dbReference>
<dbReference type="OrthoDB" id="9764808at2"/>
<name>A0A1I1HTM6_9GAMM</name>
<sequence>MKTQAIHHQYDEIISGALVQKILTTCTQEMQPRVQPLYQERTPACDDKFRISRFRLDQDTGTLLLSIKGTGSSLQLLARSHLVTLFLRYQHQLHQSEALEVIKTQVSQDGLILRTCLPENLARVFQRSHFRVHLPETMKVETEVRHLGKTYKGELVDLSFGGCRLALPIQSSLLLGVQQKALQVKIIFPCGESFVVKTEKVTLLPNKNFSQALLGCRFEEQETTQNRRLMRFILETEREVARVSGTHRRTLLPSTLFQVKEEQSAKLEEPDYQQAAPKTKSVGPLADQVGAQALMLLGKGHFSGSELQKTAGRLVDDLHHNRDALQLKLSKSDDIHPVIHHTLRVAARFFPMAAKMGLSHHYHQALMAALLLSDMSRLIAGGRTCANLNILELIDRNAHKTALLQVIRGLGKLQWIPRSLGESLIVNTNEKIDGSGFPRGLKGQKLDSLTRGLSVVKYLDCLTQPNQEGQRLSWQQAYEQVRQQPDTYDLFKLDLFIQLNGLYPVGSCIAFEKGHRAWVTQVDNQGQPSEVELMTSAPPGEGPVAGERVTSQYARSLGKILGEVQF</sequence>
<dbReference type="InterPro" id="IPR009875">
    <property type="entry name" value="PilZ_domain"/>
</dbReference>